<feature type="region of interest" description="Disordered" evidence="1">
    <location>
        <begin position="1"/>
        <end position="35"/>
    </location>
</feature>
<dbReference type="AlphaFoldDB" id="A0A3N1DAM5"/>
<evidence type="ECO:0000313" key="4">
    <source>
        <dbReference type="Proteomes" id="UP000272400"/>
    </source>
</evidence>
<dbReference type="InterPro" id="IPR021385">
    <property type="entry name" value="DUF3017"/>
</dbReference>
<keyword evidence="2" id="KW-0812">Transmembrane</keyword>
<keyword evidence="4" id="KW-1185">Reference proteome</keyword>
<keyword evidence="2" id="KW-1133">Transmembrane helix</keyword>
<dbReference type="Proteomes" id="UP000272400">
    <property type="component" value="Unassembled WGS sequence"/>
</dbReference>
<dbReference type="Pfam" id="PF11222">
    <property type="entry name" value="DUF3017"/>
    <property type="match status" value="1"/>
</dbReference>
<dbReference type="RefSeq" id="WP_246053624.1">
    <property type="nucleotide sequence ID" value="NZ_RJKE01000001.1"/>
</dbReference>
<organism evidence="3 4">
    <name type="scientific">Actinocorallia herbida</name>
    <dbReference type="NCBI Taxonomy" id="58109"/>
    <lineage>
        <taxon>Bacteria</taxon>
        <taxon>Bacillati</taxon>
        <taxon>Actinomycetota</taxon>
        <taxon>Actinomycetes</taxon>
        <taxon>Streptosporangiales</taxon>
        <taxon>Thermomonosporaceae</taxon>
        <taxon>Actinocorallia</taxon>
    </lineage>
</organism>
<sequence>MTGERSGSSAPPPGGPGQEGGRRRRRRASARQGSGLKAQAYYAVVAGGVFLGLFTAWQNFRVGAYVMAAALLLGAGFRATLPESRLGFLVTRKKWTDVVTMVVLGAGLAILAFLAPRGG</sequence>
<dbReference type="EMBL" id="RJKE01000001">
    <property type="protein sequence ID" value="ROO90158.1"/>
    <property type="molecule type" value="Genomic_DNA"/>
</dbReference>
<accession>A0A3N1DAM5</accession>
<protein>
    <submittedName>
        <fullName evidence="3">DUF3017 family protein</fullName>
    </submittedName>
</protein>
<feature type="transmembrane region" description="Helical" evidence="2">
    <location>
        <begin position="95"/>
        <end position="115"/>
    </location>
</feature>
<evidence type="ECO:0000256" key="2">
    <source>
        <dbReference type="SAM" id="Phobius"/>
    </source>
</evidence>
<feature type="transmembrane region" description="Helical" evidence="2">
    <location>
        <begin position="63"/>
        <end position="81"/>
    </location>
</feature>
<evidence type="ECO:0000256" key="1">
    <source>
        <dbReference type="SAM" id="MobiDB-lite"/>
    </source>
</evidence>
<evidence type="ECO:0000313" key="3">
    <source>
        <dbReference type="EMBL" id="ROO90158.1"/>
    </source>
</evidence>
<keyword evidence="2" id="KW-0472">Membrane</keyword>
<feature type="transmembrane region" description="Helical" evidence="2">
    <location>
        <begin position="40"/>
        <end position="57"/>
    </location>
</feature>
<proteinExistence type="predicted"/>
<name>A0A3N1DAM5_9ACTN</name>
<gene>
    <name evidence="3" type="ORF">EDD29_7875</name>
</gene>
<comment type="caution">
    <text evidence="3">The sequence shown here is derived from an EMBL/GenBank/DDBJ whole genome shotgun (WGS) entry which is preliminary data.</text>
</comment>
<reference evidence="3 4" key="1">
    <citation type="submission" date="2018-11" db="EMBL/GenBank/DDBJ databases">
        <title>Sequencing the genomes of 1000 actinobacteria strains.</title>
        <authorList>
            <person name="Klenk H.-P."/>
        </authorList>
    </citation>
    <scope>NUCLEOTIDE SEQUENCE [LARGE SCALE GENOMIC DNA]</scope>
    <source>
        <strain evidence="3 4">DSM 44254</strain>
    </source>
</reference>